<evidence type="ECO:0000256" key="2">
    <source>
        <dbReference type="HAMAP-Rule" id="MF_00795"/>
    </source>
</evidence>
<dbReference type="InterPro" id="IPR005627">
    <property type="entry name" value="CutC-like"/>
</dbReference>
<comment type="similarity">
    <text evidence="1 2">Belongs to the CutC family.</text>
</comment>
<dbReference type="AlphaFoldDB" id="A0A150X6X7"/>
<keyword evidence="2" id="KW-0963">Cytoplasm</keyword>
<proteinExistence type="inferred from homology"/>
<dbReference type="GO" id="GO:0005507">
    <property type="term" value="F:copper ion binding"/>
    <property type="evidence" value="ECO:0007669"/>
    <property type="project" value="TreeGrafter"/>
</dbReference>
<reference evidence="3" key="1">
    <citation type="submission" date="2016-01" db="EMBL/GenBank/DDBJ databases">
        <title>Genome sequencing of Roseivirga ehrenbergii KMM 6017.</title>
        <authorList>
            <person name="Selvaratnam C."/>
            <person name="Thevarajoo S."/>
            <person name="Goh K.M."/>
            <person name="Ee R."/>
            <person name="Chan K.-G."/>
            <person name="Chong C.S."/>
        </authorList>
    </citation>
    <scope>NUCLEOTIDE SEQUENCE [LARGE SCALE GENOMIC DNA]</scope>
    <source>
        <strain evidence="3">KMM 6017</strain>
    </source>
</reference>
<dbReference type="Pfam" id="PF03932">
    <property type="entry name" value="CutC"/>
    <property type="match status" value="1"/>
</dbReference>
<evidence type="ECO:0000256" key="1">
    <source>
        <dbReference type="ARBA" id="ARBA00007768"/>
    </source>
</evidence>
<name>A0A150X6X7_ROSEK</name>
<comment type="subcellular location">
    <subcellularLocation>
        <location evidence="2">Cytoplasm</location>
    </subcellularLocation>
</comment>
<dbReference type="EMBL" id="LQZQ01000045">
    <property type="protein sequence ID" value="KYG74485.1"/>
    <property type="molecule type" value="Genomic_DNA"/>
</dbReference>
<dbReference type="GO" id="GO:0005737">
    <property type="term" value="C:cytoplasm"/>
    <property type="evidence" value="ECO:0007669"/>
    <property type="project" value="UniProtKB-SubCell"/>
</dbReference>
<dbReference type="InterPro" id="IPR036822">
    <property type="entry name" value="CutC-like_dom_sf"/>
</dbReference>
<dbReference type="STRING" id="279360.MB14_04540"/>
<gene>
    <name evidence="2" type="primary">cutC</name>
    <name evidence="3" type="ORF">MB14_04540</name>
</gene>
<sequence length="226" mass="25074">MLLEICANSIESALNAQNGGADRIELCSHLEADGLTPSHGLIKLTRELLQIPVYVLIRPRAGNFVYSKMEMELMKEDIRHCAEMRCDGVVIGCLNEDRTINEYQTAELLECAGFLDVTFHKAFDQVPNPFEALETLKEIGVQRILTSGTAPNALEGLDMIGELIEEAEGEMIIMPGGGVRPNNLERLFETGATEYHSAAIPKNENTTSIEMVRELKELLRRSNNAL</sequence>
<protein>
    <recommendedName>
        <fullName evidence="2">PF03932 family protein CutC</fullName>
    </recommendedName>
</protein>
<evidence type="ECO:0000313" key="4">
    <source>
        <dbReference type="Proteomes" id="UP000075583"/>
    </source>
</evidence>
<dbReference type="RefSeq" id="WP_062591592.1">
    <property type="nucleotide sequence ID" value="NZ_LQZQ01000045.1"/>
</dbReference>
<dbReference type="SUPFAM" id="SSF110395">
    <property type="entry name" value="CutC-like"/>
    <property type="match status" value="1"/>
</dbReference>
<dbReference type="PANTHER" id="PTHR12598:SF0">
    <property type="entry name" value="COPPER HOMEOSTASIS PROTEIN CUTC HOMOLOG"/>
    <property type="match status" value="1"/>
</dbReference>
<organism evidence="3 4">
    <name type="scientific">Roseivirga ehrenbergii (strain DSM 102268 / JCM 13514 / KCTC 12282 / NCIMB 14502 / KMM 6017)</name>
    <dbReference type="NCBI Taxonomy" id="279360"/>
    <lineage>
        <taxon>Bacteria</taxon>
        <taxon>Pseudomonadati</taxon>
        <taxon>Bacteroidota</taxon>
        <taxon>Cytophagia</taxon>
        <taxon>Cytophagales</taxon>
        <taxon>Roseivirgaceae</taxon>
        <taxon>Roseivirga</taxon>
    </lineage>
</organism>
<accession>A0A150X6X7</accession>
<evidence type="ECO:0000313" key="3">
    <source>
        <dbReference type="EMBL" id="KYG74485.1"/>
    </source>
</evidence>
<dbReference type="FunFam" id="3.20.20.380:FF:000001">
    <property type="entry name" value="Copper homeostasis protein CutC"/>
    <property type="match status" value="1"/>
</dbReference>
<dbReference type="Gene3D" id="3.20.20.380">
    <property type="entry name" value="Copper homeostasis (CutC) domain"/>
    <property type="match status" value="1"/>
</dbReference>
<keyword evidence="4" id="KW-1185">Reference proteome</keyword>
<comment type="caution">
    <text evidence="3">The sequence shown here is derived from an EMBL/GenBank/DDBJ whole genome shotgun (WGS) entry which is preliminary data.</text>
</comment>
<dbReference type="HAMAP" id="MF_00795">
    <property type="entry name" value="CutC"/>
    <property type="match status" value="1"/>
</dbReference>
<comment type="caution">
    <text evidence="2">Once thought to be involved in copper homeostasis, experiments in E.coli have shown this is not the case.</text>
</comment>
<dbReference type="PANTHER" id="PTHR12598">
    <property type="entry name" value="COPPER HOMEOSTASIS PROTEIN CUTC"/>
    <property type="match status" value="1"/>
</dbReference>
<dbReference type="OrthoDB" id="9815677at2"/>
<dbReference type="Proteomes" id="UP000075583">
    <property type="component" value="Unassembled WGS sequence"/>
</dbReference>